<dbReference type="AlphaFoldDB" id="A0A6J4MDB3"/>
<feature type="domain" description="FHA" evidence="3">
    <location>
        <begin position="155"/>
        <end position="207"/>
    </location>
</feature>
<proteinExistence type="predicted"/>
<feature type="compositionally biased region" description="Pro residues" evidence="1">
    <location>
        <begin position="53"/>
        <end position="62"/>
    </location>
</feature>
<feature type="transmembrane region" description="Helical" evidence="2">
    <location>
        <begin position="6"/>
        <end position="24"/>
    </location>
</feature>
<evidence type="ECO:0000256" key="2">
    <source>
        <dbReference type="SAM" id="Phobius"/>
    </source>
</evidence>
<evidence type="ECO:0000259" key="3">
    <source>
        <dbReference type="PROSITE" id="PS50006"/>
    </source>
</evidence>
<keyword evidence="2" id="KW-1133">Transmembrane helix</keyword>
<dbReference type="Gene3D" id="2.60.200.20">
    <property type="match status" value="1"/>
</dbReference>
<gene>
    <name evidence="4" type="ORF">AVDCRST_MAG40-3097</name>
</gene>
<keyword evidence="2" id="KW-0472">Membrane</keyword>
<keyword evidence="2" id="KW-0812">Transmembrane</keyword>
<evidence type="ECO:0000256" key="1">
    <source>
        <dbReference type="SAM" id="MobiDB-lite"/>
    </source>
</evidence>
<protein>
    <recommendedName>
        <fullName evidence="3">FHA domain-containing protein</fullName>
    </recommendedName>
</protein>
<organism evidence="4">
    <name type="scientific">uncultured Gemmatimonadaceae bacterium</name>
    <dbReference type="NCBI Taxonomy" id="246130"/>
    <lineage>
        <taxon>Bacteria</taxon>
        <taxon>Pseudomonadati</taxon>
        <taxon>Gemmatimonadota</taxon>
        <taxon>Gemmatimonadia</taxon>
        <taxon>Gemmatimonadales</taxon>
        <taxon>Gemmatimonadaceae</taxon>
        <taxon>environmental samples</taxon>
    </lineage>
</organism>
<evidence type="ECO:0000313" key="4">
    <source>
        <dbReference type="EMBL" id="CAA9354854.1"/>
    </source>
</evidence>
<dbReference type="InterPro" id="IPR008984">
    <property type="entry name" value="SMAD_FHA_dom_sf"/>
</dbReference>
<dbReference type="SMART" id="SM00240">
    <property type="entry name" value="FHA"/>
    <property type="match status" value="1"/>
</dbReference>
<reference evidence="4" key="1">
    <citation type="submission" date="2020-02" db="EMBL/GenBank/DDBJ databases">
        <authorList>
            <person name="Meier V. D."/>
        </authorList>
    </citation>
    <scope>NUCLEOTIDE SEQUENCE</scope>
    <source>
        <strain evidence="4">AVDCRST_MAG40</strain>
    </source>
</reference>
<feature type="compositionally biased region" description="Low complexity" evidence="1">
    <location>
        <begin position="63"/>
        <end position="91"/>
    </location>
</feature>
<dbReference type="InterPro" id="IPR000253">
    <property type="entry name" value="FHA_dom"/>
</dbReference>
<dbReference type="Pfam" id="PF00498">
    <property type="entry name" value="FHA"/>
    <property type="match status" value="1"/>
</dbReference>
<dbReference type="PROSITE" id="PS50006">
    <property type="entry name" value="FHA_DOMAIN"/>
    <property type="match status" value="1"/>
</dbReference>
<sequence length="235" mass="25006">MSRTVMVFIGFGALAVVGIIGMLIQRSRTAAALRQERRTPVPLVIPITRGVQPPTPWRPPATPAEGAAQPVGAAAQNGNGARAAANGASSPYAPPPAAGSFAHMATPETPARRQTPPASLEGTLQLLPGRFEVVGGMEGGRDIRFVRGPGGTPEITLGRMEGPTYRHVQLPAQTVSRMHARMRYENSRWQIANLSPTNPVLINGEPLDADGQSRTLSEGDQVELGEVVLRFRERA</sequence>
<dbReference type="SUPFAM" id="SSF49879">
    <property type="entry name" value="SMAD/FHA domain"/>
    <property type="match status" value="1"/>
</dbReference>
<feature type="region of interest" description="Disordered" evidence="1">
    <location>
        <begin position="50"/>
        <end position="121"/>
    </location>
</feature>
<dbReference type="CDD" id="cd00060">
    <property type="entry name" value="FHA"/>
    <property type="match status" value="1"/>
</dbReference>
<accession>A0A6J4MDB3</accession>
<dbReference type="EMBL" id="CADCTX010000851">
    <property type="protein sequence ID" value="CAA9354854.1"/>
    <property type="molecule type" value="Genomic_DNA"/>
</dbReference>
<name>A0A6J4MDB3_9BACT</name>